<sequence length="665" mass="72965">MKLAKKIVVGIITSFLVYQSVGVQTGSAATYEEYPVSSGVKYKENREVINGYDQSIKVLEVNLQDQYTKLDLSVLKIGTLSGTTAQAKYVHTDENRVVGAVNGSFFDTKTRLPMYLIAQNDTLINSGIIASTRDQYVNEPIAFGINASKKAQIDYYDLDLTATHNGTNVEITSINKVRTENNLILYTPEYMDGYTNSNQYGMEVIFTGATKNKDLKFGDKITGTVSEIRPYNTVTNTKIPADGFVLSAHGTENLQFVNEMKVGDQVEVSINIDDKWKGAQYILASGPRLVDNGNVSLSIDPNSQRALERAPRTAIAVDQTLTKVFMVTVDGRAEGYSKGMNLTEFAQYLVKLGAYKAINLDGGGSTTMMARRYGNDMASLINKPSDGWERAVHTSLQAVSTAPTGTASMFDVGLSSSTVTVGDSITVSLKYVLDQFYNPIANDPSKLKLSSLLGTFDGATLKTTTPGEGVIVATYGNLTKEIPIKVTNEKSPFSDVQSTNKYYPQIKYLYDHEIIAGYPDGTYRPASTLKRLDAALLLVRALKLDTTNVQDIDFLDVPKEYRFYKEIAAIANAGIINGKESGTVFDPNSPLTRAEMAAILQRAFMLQASGEMPFTDVPKESFAYNDILSLYANGITKGYGIEYRPNGTVDRVQYALFLHRAVTMQ</sequence>
<organism evidence="4 5">
    <name type="scientific">Mesobacillus subterraneus</name>
    <dbReference type="NCBI Taxonomy" id="285983"/>
    <lineage>
        <taxon>Bacteria</taxon>
        <taxon>Bacillati</taxon>
        <taxon>Bacillota</taxon>
        <taxon>Bacilli</taxon>
        <taxon>Bacillales</taxon>
        <taxon>Bacillaceae</taxon>
        <taxon>Mesobacillus</taxon>
    </lineage>
</organism>
<dbReference type="PATRIC" id="fig|285983.3.peg.2729"/>
<evidence type="ECO:0000313" key="5">
    <source>
        <dbReference type="Proteomes" id="UP000032512"/>
    </source>
</evidence>
<dbReference type="OrthoDB" id="9809781at2"/>
<protein>
    <recommendedName>
        <fullName evidence="6">Parasporal protein</fullName>
    </recommendedName>
</protein>
<dbReference type="RefSeq" id="WP_044390285.1">
    <property type="nucleotide sequence ID" value="NZ_JXIQ01000002.1"/>
</dbReference>
<evidence type="ECO:0008006" key="6">
    <source>
        <dbReference type="Google" id="ProtNLM"/>
    </source>
</evidence>
<keyword evidence="5" id="KW-1185">Reference proteome</keyword>
<comment type="caution">
    <text evidence="4">The sequence shown here is derived from an EMBL/GenBank/DDBJ whole genome shotgun (WGS) entry which is preliminary data.</text>
</comment>
<dbReference type="PROSITE" id="PS50126">
    <property type="entry name" value="S1"/>
    <property type="match status" value="1"/>
</dbReference>
<evidence type="ECO:0000313" key="4">
    <source>
        <dbReference type="EMBL" id="KIY23896.1"/>
    </source>
</evidence>
<dbReference type="PANTHER" id="PTHR40446:SF2">
    <property type="entry name" value="N-ACETYLGLUCOSAMINE-1-PHOSPHODIESTER ALPHA-N-ACETYLGLUCOSAMINIDASE"/>
    <property type="match status" value="1"/>
</dbReference>
<evidence type="ECO:0000259" key="3">
    <source>
        <dbReference type="PROSITE" id="PS51272"/>
    </source>
</evidence>
<dbReference type="PANTHER" id="PTHR40446">
    <property type="entry name" value="N-ACETYLGLUCOSAMINE-1-PHOSPHODIESTER ALPHA-N-ACETYLGLUCOSAMINIDASE"/>
    <property type="match status" value="1"/>
</dbReference>
<feature type="domain" description="SLH" evidence="3">
    <location>
        <begin position="489"/>
        <end position="549"/>
    </location>
</feature>
<evidence type="ECO:0000256" key="1">
    <source>
        <dbReference type="ARBA" id="ARBA00022729"/>
    </source>
</evidence>
<feature type="domain" description="S1 motif" evidence="2">
    <location>
        <begin position="218"/>
        <end position="300"/>
    </location>
</feature>
<accession>A0A0D6ZFN7</accession>
<dbReference type="InterPro" id="IPR003029">
    <property type="entry name" value="S1_domain"/>
</dbReference>
<name>A0A0D6ZFN7_9BACI</name>
<keyword evidence="1" id="KW-0732">Signal</keyword>
<evidence type="ECO:0000259" key="2">
    <source>
        <dbReference type="PROSITE" id="PS50126"/>
    </source>
</evidence>
<dbReference type="EMBL" id="JXIQ01000002">
    <property type="protein sequence ID" value="KIY23896.1"/>
    <property type="molecule type" value="Genomic_DNA"/>
</dbReference>
<dbReference type="Pfam" id="PF00395">
    <property type="entry name" value="SLH"/>
    <property type="match status" value="3"/>
</dbReference>
<feature type="domain" description="SLH" evidence="3">
    <location>
        <begin position="615"/>
        <end position="665"/>
    </location>
</feature>
<dbReference type="Pfam" id="PF09992">
    <property type="entry name" value="NAGPA"/>
    <property type="match status" value="1"/>
</dbReference>
<proteinExistence type="predicted"/>
<gene>
    <name evidence="4" type="ORF">UB32_00445</name>
</gene>
<reference evidence="4 5" key="1">
    <citation type="submission" date="2015-01" db="EMBL/GenBank/DDBJ databases">
        <title>Draft genome sequences of the supercritical CO2 tolerant bacteria Bacillus subterraneus MITOT1 and Bacillus cereus MIT0214.</title>
        <authorList>
            <person name="Peet K.C."/>
            <person name="Thompson J.R."/>
        </authorList>
    </citation>
    <scope>NUCLEOTIDE SEQUENCE [LARGE SCALE GENOMIC DNA]</scope>
    <source>
        <strain evidence="4 5">MITOT1</strain>
    </source>
</reference>
<dbReference type="AlphaFoldDB" id="A0A0D6ZFN7"/>
<feature type="domain" description="SLH" evidence="3">
    <location>
        <begin position="550"/>
        <end position="614"/>
    </location>
</feature>
<dbReference type="InterPro" id="IPR001119">
    <property type="entry name" value="SLH_dom"/>
</dbReference>
<dbReference type="InterPro" id="IPR018711">
    <property type="entry name" value="NAGPA"/>
</dbReference>
<dbReference type="Proteomes" id="UP000032512">
    <property type="component" value="Unassembled WGS sequence"/>
</dbReference>
<dbReference type="GO" id="GO:0003676">
    <property type="term" value="F:nucleic acid binding"/>
    <property type="evidence" value="ECO:0007669"/>
    <property type="project" value="InterPro"/>
</dbReference>
<dbReference type="PROSITE" id="PS51272">
    <property type="entry name" value="SLH"/>
    <property type="match status" value="3"/>
</dbReference>